<dbReference type="GO" id="GO:0000398">
    <property type="term" value="P:mRNA splicing, via spliceosome"/>
    <property type="evidence" value="ECO:0007669"/>
    <property type="project" value="TreeGrafter"/>
</dbReference>
<dbReference type="PRINTS" id="PR00320">
    <property type="entry name" value="GPROTEINBRPT"/>
</dbReference>
<evidence type="ECO:0000256" key="7">
    <source>
        <dbReference type="ARBA" id="ARBA00042222"/>
    </source>
</evidence>
<reference evidence="9 10" key="1">
    <citation type="submission" date="2020-04" db="EMBL/GenBank/DDBJ databases">
        <authorList>
            <person name="Alioto T."/>
            <person name="Alioto T."/>
            <person name="Gomez Garrido J."/>
        </authorList>
    </citation>
    <scope>NUCLEOTIDE SEQUENCE [LARGE SCALE GENOMIC DNA]</scope>
</reference>
<accession>A0A8S1CEZ7</accession>
<dbReference type="InterPro" id="IPR036322">
    <property type="entry name" value="WD40_repeat_dom_sf"/>
</dbReference>
<keyword evidence="10" id="KW-1185">Reference proteome</keyword>
<evidence type="ECO:0000256" key="5">
    <source>
        <dbReference type="ARBA" id="ARBA00038145"/>
    </source>
</evidence>
<feature type="repeat" description="WD" evidence="8">
    <location>
        <begin position="16"/>
        <end position="57"/>
    </location>
</feature>
<evidence type="ECO:0000313" key="10">
    <source>
        <dbReference type="Proteomes" id="UP000494165"/>
    </source>
</evidence>
<gene>
    <name evidence="9" type="ORF">CLODIP_2_CD15968</name>
</gene>
<sequence>MAAEIVEALSSCIRTIDCKQGAVRAVRFNADGSYCLTCGSDRKIKLWNPNKNLLLKTYPGHGKEAMDVAGSCDSAKLVSCGADKMVIIWDVATGQSLRRYRGHATVVSCVRFNEDSSVVISGSHDNSVRIWDTRSNIYDPIQILNDAKDSITSIQVTENKILTGSVDGKIREYDLRAGQLTTDTLGEATTSVTYTRDGQCVLASCADASVRLIDTTAGELLNEFRGHTTKDYCVETATGPGDSTILCGSSDGCVWIWELVTGNVLGKLTHSSLPTVVPSLSINPSANQVLTASEGCIKLWGEMSPEDILICDD</sequence>
<evidence type="ECO:0000256" key="8">
    <source>
        <dbReference type="PROSITE-ProRule" id="PRU00221"/>
    </source>
</evidence>
<name>A0A8S1CEZ7_9INSE</name>
<dbReference type="AlphaFoldDB" id="A0A8S1CEZ7"/>
<evidence type="ECO:0000256" key="6">
    <source>
        <dbReference type="ARBA" id="ARBA00040453"/>
    </source>
</evidence>
<dbReference type="CDD" id="cd00200">
    <property type="entry name" value="WD40"/>
    <property type="match status" value="1"/>
</dbReference>
<dbReference type="EMBL" id="CADEPI010000026">
    <property type="protein sequence ID" value="CAB3366678.1"/>
    <property type="molecule type" value="Genomic_DNA"/>
</dbReference>
<dbReference type="Gene3D" id="2.130.10.10">
    <property type="entry name" value="YVTN repeat-like/Quinoprotein amine dehydrogenase"/>
    <property type="match status" value="1"/>
</dbReference>
<dbReference type="Pfam" id="PF00400">
    <property type="entry name" value="WD40"/>
    <property type="match status" value="5"/>
</dbReference>
<comment type="caution">
    <text evidence="9">The sequence shown here is derived from an EMBL/GenBank/DDBJ whole genome shotgun (WGS) entry which is preliminary data.</text>
</comment>
<dbReference type="PROSITE" id="PS50294">
    <property type="entry name" value="WD_REPEATS_REGION"/>
    <property type="match status" value="2"/>
</dbReference>
<dbReference type="InterPro" id="IPR020472">
    <property type="entry name" value="WD40_PAC1"/>
</dbReference>
<feature type="repeat" description="WD" evidence="8">
    <location>
        <begin position="58"/>
        <end position="99"/>
    </location>
</feature>
<evidence type="ECO:0000313" key="9">
    <source>
        <dbReference type="EMBL" id="CAB3366678.1"/>
    </source>
</evidence>
<dbReference type="PROSITE" id="PS50082">
    <property type="entry name" value="WD_REPEATS_2"/>
    <property type="match status" value="3"/>
</dbReference>
<protein>
    <recommendedName>
        <fullName evidence="6">WD repeat domain-containing protein 83</fullName>
    </recommendedName>
    <alternativeName>
        <fullName evidence="7">Mitogen-activated protein kinase organizer 1</fullName>
    </alternativeName>
</protein>
<dbReference type="OrthoDB" id="71437at2759"/>
<keyword evidence="4" id="KW-0677">Repeat</keyword>
<dbReference type="PROSITE" id="PS00678">
    <property type="entry name" value="WD_REPEATS_1"/>
    <property type="match status" value="2"/>
</dbReference>
<keyword evidence="3 8" id="KW-0853">WD repeat</keyword>
<dbReference type="PANTHER" id="PTHR22842:SF3">
    <property type="entry name" value="WD REPEAT DOMAIN-CONTAINING PROTEIN 83"/>
    <property type="match status" value="1"/>
</dbReference>
<dbReference type="GO" id="GO:0071013">
    <property type="term" value="C:catalytic step 2 spliceosome"/>
    <property type="evidence" value="ECO:0007669"/>
    <property type="project" value="TreeGrafter"/>
</dbReference>
<dbReference type="InterPro" id="IPR019775">
    <property type="entry name" value="WD40_repeat_CS"/>
</dbReference>
<comment type="subcellular location">
    <subcellularLocation>
        <location evidence="1">Cytoplasm</location>
    </subcellularLocation>
</comment>
<keyword evidence="2" id="KW-0963">Cytoplasm</keyword>
<dbReference type="Proteomes" id="UP000494165">
    <property type="component" value="Unassembled WGS sequence"/>
</dbReference>
<dbReference type="GO" id="GO:0005737">
    <property type="term" value="C:cytoplasm"/>
    <property type="evidence" value="ECO:0007669"/>
    <property type="project" value="UniProtKB-SubCell"/>
</dbReference>
<evidence type="ECO:0000256" key="1">
    <source>
        <dbReference type="ARBA" id="ARBA00004496"/>
    </source>
</evidence>
<proteinExistence type="inferred from homology"/>
<organism evidence="9 10">
    <name type="scientific">Cloeon dipterum</name>
    <dbReference type="NCBI Taxonomy" id="197152"/>
    <lineage>
        <taxon>Eukaryota</taxon>
        <taxon>Metazoa</taxon>
        <taxon>Ecdysozoa</taxon>
        <taxon>Arthropoda</taxon>
        <taxon>Hexapoda</taxon>
        <taxon>Insecta</taxon>
        <taxon>Pterygota</taxon>
        <taxon>Palaeoptera</taxon>
        <taxon>Ephemeroptera</taxon>
        <taxon>Pisciforma</taxon>
        <taxon>Baetidae</taxon>
        <taxon>Cloeon</taxon>
    </lineage>
</organism>
<dbReference type="InterPro" id="IPR015943">
    <property type="entry name" value="WD40/YVTN_repeat-like_dom_sf"/>
</dbReference>
<evidence type="ECO:0000256" key="4">
    <source>
        <dbReference type="ARBA" id="ARBA00022737"/>
    </source>
</evidence>
<dbReference type="SUPFAM" id="SSF50978">
    <property type="entry name" value="WD40 repeat-like"/>
    <property type="match status" value="1"/>
</dbReference>
<comment type="similarity">
    <text evidence="5">Belongs to the WD repeat MORG1 family.</text>
</comment>
<evidence type="ECO:0000256" key="3">
    <source>
        <dbReference type="ARBA" id="ARBA00022574"/>
    </source>
</evidence>
<dbReference type="SMART" id="SM00320">
    <property type="entry name" value="WD40"/>
    <property type="match status" value="7"/>
</dbReference>
<dbReference type="InterPro" id="IPR051980">
    <property type="entry name" value="WD_repeat_MORG1"/>
</dbReference>
<evidence type="ECO:0000256" key="2">
    <source>
        <dbReference type="ARBA" id="ARBA00022490"/>
    </source>
</evidence>
<dbReference type="PANTHER" id="PTHR22842">
    <property type="entry name" value="WD40 REPEAT PROTEIN"/>
    <property type="match status" value="1"/>
</dbReference>
<feature type="repeat" description="WD" evidence="8">
    <location>
        <begin position="100"/>
        <end position="135"/>
    </location>
</feature>
<dbReference type="InterPro" id="IPR001680">
    <property type="entry name" value="WD40_rpt"/>
</dbReference>